<sequence>MAYITIDYQYLNQVLNDEEKEEKATGQNGQRESGQIAQTNTKEVTKNNKHTDIDKVTSENKPQTIRKAFEDYWKVLSPNPSQILKLTEVAKSLTTEVVIEGMRRARYRDDPF</sequence>
<dbReference type="Proteomes" id="UP000010880">
    <property type="component" value="Chromosome"/>
</dbReference>
<accession>L0K8J5</accession>
<dbReference type="KEGG" id="hhl:Halha_0460"/>
<feature type="region of interest" description="Disordered" evidence="1">
    <location>
        <begin position="19"/>
        <end position="54"/>
    </location>
</feature>
<organism evidence="2 3">
    <name type="scientific">Halobacteroides halobius (strain ATCC 35273 / DSM 5150 / MD-1)</name>
    <dbReference type="NCBI Taxonomy" id="748449"/>
    <lineage>
        <taxon>Bacteria</taxon>
        <taxon>Bacillati</taxon>
        <taxon>Bacillota</taxon>
        <taxon>Clostridia</taxon>
        <taxon>Halanaerobiales</taxon>
        <taxon>Halobacteroidaceae</taxon>
        <taxon>Halobacteroides</taxon>
    </lineage>
</organism>
<feature type="compositionally biased region" description="Polar residues" evidence="1">
    <location>
        <begin position="25"/>
        <end position="42"/>
    </location>
</feature>
<name>L0K8J5_HALHC</name>
<dbReference type="HOGENOM" id="CLU_2142397_0_0_9"/>
<dbReference type="EMBL" id="CP003359">
    <property type="protein sequence ID" value="AGB40443.1"/>
    <property type="molecule type" value="Genomic_DNA"/>
</dbReference>
<dbReference type="AlphaFoldDB" id="L0K8J5"/>
<gene>
    <name evidence="2" type="ordered locus">Halha_0460</name>
</gene>
<reference evidence="3" key="1">
    <citation type="submission" date="2012-02" db="EMBL/GenBank/DDBJ databases">
        <title>The complete genome of Halobacteroides halobius DSM 5150.</title>
        <authorList>
            <person name="Lucas S."/>
            <person name="Copeland A."/>
            <person name="Lapidus A."/>
            <person name="Glavina del Rio T."/>
            <person name="Dalin E."/>
            <person name="Tice H."/>
            <person name="Bruce D."/>
            <person name="Goodwin L."/>
            <person name="Pitluck S."/>
            <person name="Peters L."/>
            <person name="Mikhailova N."/>
            <person name="Gu W."/>
            <person name="Kyrpides N."/>
            <person name="Mavromatis K."/>
            <person name="Ivanova N."/>
            <person name="Brettin T."/>
            <person name="Detter J.C."/>
            <person name="Han C."/>
            <person name="Larimer F."/>
            <person name="Land M."/>
            <person name="Hauser L."/>
            <person name="Markowitz V."/>
            <person name="Cheng J.-F."/>
            <person name="Hugenholtz P."/>
            <person name="Woyke T."/>
            <person name="Wu D."/>
            <person name="Tindall B."/>
            <person name="Pomrenke H."/>
            <person name="Brambilla E."/>
            <person name="Klenk H.-P."/>
            <person name="Eisen J.A."/>
        </authorList>
    </citation>
    <scope>NUCLEOTIDE SEQUENCE [LARGE SCALE GENOMIC DNA]</scope>
    <source>
        <strain evidence="3">ATCC 35273 / DSM 5150 / MD-1</strain>
    </source>
</reference>
<evidence type="ECO:0000313" key="3">
    <source>
        <dbReference type="Proteomes" id="UP000010880"/>
    </source>
</evidence>
<proteinExistence type="predicted"/>
<keyword evidence="3" id="KW-1185">Reference proteome</keyword>
<feature type="compositionally biased region" description="Basic and acidic residues" evidence="1">
    <location>
        <begin position="43"/>
        <end position="54"/>
    </location>
</feature>
<evidence type="ECO:0000313" key="2">
    <source>
        <dbReference type="EMBL" id="AGB40443.1"/>
    </source>
</evidence>
<evidence type="ECO:0000256" key="1">
    <source>
        <dbReference type="SAM" id="MobiDB-lite"/>
    </source>
</evidence>
<protein>
    <submittedName>
        <fullName evidence="2">Uncharacterized protein</fullName>
    </submittedName>
</protein>